<dbReference type="Proteomes" id="UP000821853">
    <property type="component" value="Unassembled WGS sequence"/>
</dbReference>
<comment type="caution">
    <text evidence="2">The sequence shown here is derived from an EMBL/GenBank/DDBJ whole genome shotgun (WGS) entry which is preliminary data.</text>
</comment>
<proteinExistence type="predicted"/>
<protein>
    <recommendedName>
        <fullName evidence="4">Reverse transcriptase domain-containing protein</fullName>
    </recommendedName>
</protein>
<organism evidence="2 3">
    <name type="scientific">Haemaphysalis longicornis</name>
    <name type="common">Bush tick</name>
    <dbReference type="NCBI Taxonomy" id="44386"/>
    <lineage>
        <taxon>Eukaryota</taxon>
        <taxon>Metazoa</taxon>
        <taxon>Ecdysozoa</taxon>
        <taxon>Arthropoda</taxon>
        <taxon>Chelicerata</taxon>
        <taxon>Arachnida</taxon>
        <taxon>Acari</taxon>
        <taxon>Parasitiformes</taxon>
        <taxon>Ixodida</taxon>
        <taxon>Ixodoidea</taxon>
        <taxon>Ixodidae</taxon>
        <taxon>Haemaphysalinae</taxon>
        <taxon>Haemaphysalis</taxon>
    </lineage>
</organism>
<sequence>MALARLEWFARIFALNPETTTGFRCHRSAMDSIADLFSALENAKETKTVAYVVRLDIRKAFDCLPHEAILDCRPPMRTFGQNARLLEAFLRWRQLRVRVSGTTSSAPPRHRRSSPRQCSISLPL</sequence>
<evidence type="ECO:0008006" key="4">
    <source>
        <dbReference type="Google" id="ProtNLM"/>
    </source>
</evidence>
<dbReference type="VEuPathDB" id="VectorBase:HLOH_060565"/>
<evidence type="ECO:0000313" key="3">
    <source>
        <dbReference type="Proteomes" id="UP000821853"/>
    </source>
</evidence>
<feature type="region of interest" description="Disordered" evidence="1">
    <location>
        <begin position="101"/>
        <end position="124"/>
    </location>
</feature>
<evidence type="ECO:0000313" key="2">
    <source>
        <dbReference type="EMBL" id="KAH9384911.1"/>
    </source>
</evidence>
<dbReference type="OMA" id="HVVIEAC"/>
<evidence type="ECO:0000256" key="1">
    <source>
        <dbReference type="SAM" id="MobiDB-lite"/>
    </source>
</evidence>
<name>A0A9J6H2J2_HAELO</name>
<dbReference type="OrthoDB" id="6435567at2759"/>
<reference evidence="2 3" key="1">
    <citation type="journal article" date="2020" name="Cell">
        <title>Large-Scale Comparative Analyses of Tick Genomes Elucidate Their Genetic Diversity and Vector Capacities.</title>
        <authorList>
            <consortium name="Tick Genome and Microbiome Consortium (TIGMIC)"/>
            <person name="Jia N."/>
            <person name="Wang J."/>
            <person name="Shi W."/>
            <person name="Du L."/>
            <person name="Sun Y."/>
            <person name="Zhan W."/>
            <person name="Jiang J.F."/>
            <person name="Wang Q."/>
            <person name="Zhang B."/>
            <person name="Ji P."/>
            <person name="Bell-Sakyi L."/>
            <person name="Cui X.M."/>
            <person name="Yuan T.T."/>
            <person name="Jiang B.G."/>
            <person name="Yang W.F."/>
            <person name="Lam T.T."/>
            <person name="Chang Q.C."/>
            <person name="Ding S.J."/>
            <person name="Wang X.J."/>
            <person name="Zhu J.G."/>
            <person name="Ruan X.D."/>
            <person name="Zhao L."/>
            <person name="Wei J.T."/>
            <person name="Ye R.Z."/>
            <person name="Que T.C."/>
            <person name="Du C.H."/>
            <person name="Zhou Y.H."/>
            <person name="Cheng J.X."/>
            <person name="Dai P.F."/>
            <person name="Guo W.B."/>
            <person name="Han X.H."/>
            <person name="Huang E.J."/>
            <person name="Li L.F."/>
            <person name="Wei W."/>
            <person name="Gao Y.C."/>
            <person name="Liu J.Z."/>
            <person name="Shao H.Z."/>
            <person name="Wang X."/>
            <person name="Wang C.C."/>
            <person name="Yang T.C."/>
            <person name="Huo Q.B."/>
            <person name="Li W."/>
            <person name="Chen H.Y."/>
            <person name="Chen S.E."/>
            <person name="Zhou L.G."/>
            <person name="Ni X.B."/>
            <person name="Tian J.H."/>
            <person name="Sheng Y."/>
            <person name="Liu T."/>
            <person name="Pan Y.S."/>
            <person name="Xia L.Y."/>
            <person name="Li J."/>
            <person name="Zhao F."/>
            <person name="Cao W.C."/>
        </authorList>
    </citation>
    <scope>NUCLEOTIDE SEQUENCE [LARGE SCALE GENOMIC DNA]</scope>
    <source>
        <strain evidence="2">HaeL-2018</strain>
    </source>
</reference>
<accession>A0A9J6H2J2</accession>
<gene>
    <name evidence="2" type="ORF">HPB48_026941</name>
</gene>
<keyword evidence="3" id="KW-1185">Reference proteome</keyword>
<dbReference type="EMBL" id="JABSTR010003430">
    <property type="protein sequence ID" value="KAH9384911.1"/>
    <property type="molecule type" value="Genomic_DNA"/>
</dbReference>
<dbReference type="AlphaFoldDB" id="A0A9J6H2J2"/>